<dbReference type="Proteomes" id="UP000800200">
    <property type="component" value="Unassembled WGS sequence"/>
</dbReference>
<dbReference type="EMBL" id="ML994611">
    <property type="protein sequence ID" value="KAF2194851.1"/>
    <property type="molecule type" value="Genomic_DNA"/>
</dbReference>
<dbReference type="AlphaFoldDB" id="A0A6A6D4I7"/>
<proteinExistence type="predicted"/>
<evidence type="ECO:0000313" key="1">
    <source>
        <dbReference type="EMBL" id="KAF2174341.1"/>
    </source>
</evidence>
<protein>
    <submittedName>
        <fullName evidence="1">Uncharacterized protein</fullName>
    </submittedName>
</protein>
<accession>A0A6A6D4I7</accession>
<dbReference type="EMBL" id="ML995223">
    <property type="protein sequence ID" value="KAF2174341.1"/>
    <property type="molecule type" value="Genomic_DNA"/>
</dbReference>
<keyword evidence="3" id="KW-1185">Reference proteome</keyword>
<evidence type="ECO:0000313" key="3">
    <source>
        <dbReference type="Proteomes" id="UP000800200"/>
    </source>
</evidence>
<name>A0A6A6D4I7_9PEZI</name>
<organism evidence="1 3">
    <name type="scientific">Zopfia rhizophila CBS 207.26</name>
    <dbReference type="NCBI Taxonomy" id="1314779"/>
    <lineage>
        <taxon>Eukaryota</taxon>
        <taxon>Fungi</taxon>
        <taxon>Dikarya</taxon>
        <taxon>Ascomycota</taxon>
        <taxon>Pezizomycotina</taxon>
        <taxon>Dothideomycetes</taxon>
        <taxon>Dothideomycetes incertae sedis</taxon>
        <taxon>Zopfiaceae</taxon>
        <taxon>Zopfia</taxon>
    </lineage>
</organism>
<sequence>MLPTKFILVQQEEDPRIGYVPFRNPPQTFTKHTRIASAFDPCSSLINKCQNQFSLINKADFSL</sequence>
<reference evidence="1" key="1">
    <citation type="journal article" date="2020" name="Stud. Mycol.">
        <title>101 Dothideomycetes genomes: a test case for predicting lifestyles and emergence of pathogens.</title>
        <authorList>
            <person name="Haridas S."/>
            <person name="Albert R."/>
            <person name="Binder M."/>
            <person name="Bloem J."/>
            <person name="Labutti K."/>
            <person name="Salamov A."/>
            <person name="Andreopoulos B."/>
            <person name="Baker S."/>
            <person name="Barry K."/>
            <person name="Bills G."/>
            <person name="Bluhm B."/>
            <person name="Cannon C."/>
            <person name="Castanera R."/>
            <person name="Culley D."/>
            <person name="Daum C."/>
            <person name="Ezra D."/>
            <person name="Gonzalez J."/>
            <person name="Henrissat B."/>
            <person name="Kuo A."/>
            <person name="Liang C."/>
            <person name="Lipzen A."/>
            <person name="Lutzoni F."/>
            <person name="Magnuson J."/>
            <person name="Mondo S."/>
            <person name="Nolan M."/>
            <person name="Ohm R."/>
            <person name="Pangilinan J."/>
            <person name="Park H.-J."/>
            <person name="Ramirez L."/>
            <person name="Alfaro M."/>
            <person name="Sun H."/>
            <person name="Tritt A."/>
            <person name="Yoshinaga Y."/>
            <person name="Zwiers L.-H."/>
            <person name="Turgeon B."/>
            <person name="Goodwin S."/>
            <person name="Spatafora J."/>
            <person name="Crous P."/>
            <person name="Grigoriev I."/>
        </authorList>
    </citation>
    <scope>NUCLEOTIDE SEQUENCE</scope>
    <source>
        <strain evidence="1">CBS 207.26</strain>
    </source>
</reference>
<evidence type="ECO:0000313" key="2">
    <source>
        <dbReference type="EMBL" id="KAF2194851.1"/>
    </source>
</evidence>
<gene>
    <name evidence="2" type="ORF">K469DRAFT_706331</name>
    <name evidence="1" type="ORF">K469DRAFT_717668</name>
</gene>